<dbReference type="AlphaFoldDB" id="A0A5D4GQE6"/>
<evidence type="ECO:0000313" key="3">
    <source>
        <dbReference type="Proteomes" id="UP000323258"/>
    </source>
</evidence>
<dbReference type="NCBIfam" id="NF033537">
    <property type="entry name" value="lasso_biosyn_B2"/>
    <property type="match status" value="1"/>
</dbReference>
<evidence type="ECO:0000313" key="2">
    <source>
        <dbReference type="EMBL" id="TYR30587.1"/>
    </source>
</evidence>
<dbReference type="Pfam" id="PF13471">
    <property type="entry name" value="Transglut_core3"/>
    <property type="match status" value="1"/>
</dbReference>
<feature type="domain" description="Microcin J25-processing protein McjB C-terminal" evidence="1">
    <location>
        <begin position="31"/>
        <end position="133"/>
    </location>
</feature>
<dbReference type="EMBL" id="VSZS01000066">
    <property type="protein sequence ID" value="TYR30587.1"/>
    <property type="molecule type" value="Genomic_DNA"/>
</dbReference>
<reference evidence="2 3" key="1">
    <citation type="submission" date="2019-08" db="EMBL/GenBank/DDBJ databases">
        <authorList>
            <person name="Seo Y.L."/>
        </authorList>
    </citation>
    <scope>NUCLEOTIDE SEQUENCE [LARGE SCALE GENOMIC DNA]</scope>
    <source>
        <strain evidence="2 3">MaA-C15</strain>
    </source>
</reference>
<keyword evidence="3" id="KW-1185">Reference proteome</keyword>
<protein>
    <submittedName>
        <fullName evidence="2">Lasso peptide biosynthesis B2 protein</fullName>
    </submittedName>
</protein>
<sequence length="137" mass="14537">MQDEGIPPFRRRLFLLHCLAVVAVIRGGLTLGRFRVVSDHIAAMPVGGPAPVQILRRVSWGVAATARLVPGATCLTQALAGQYLLARHGYKAQIHLGVERGSLARIRAHAWLVSGDCIVLGGSASSLAGYNQLHVIG</sequence>
<dbReference type="RefSeq" id="WP_148916123.1">
    <property type="nucleotide sequence ID" value="NZ_VSZS01000066.1"/>
</dbReference>
<organism evidence="2 3">
    <name type="scientific">Neoaquamicrobium microcysteis</name>
    <dbReference type="NCBI Taxonomy" id="2682781"/>
    <lineage>
        <taxon>Bacteria</taxon>
        <taxon>Pseudomonadati</taxon>
        <taxon>Pseudomonadota</taxon>
        <taxon>Alphaproteobacteria</taxon>
        <taxon>Hyphomicrobiales</taxon>
        <taxon>Phyllobacteriaceae</taxon>
        <taxon>Neoaquamicrobium</taxon>
    </lineage>
</organism>
<comment type="caution">
    <text evidence="2">The sequence shown here is derived from an EMBL/GenBank/DDBJ whole genome shotgun (WGS) entry which is preliminary data.</text>
</comment>
<reference evidence="2 3" key="2">
    <citation type="submission" date="2019-09" db="EMBL/GenBank/DDBJ databases">
        <title>Mesorhizobium sp. MaA-C15 isolated from Microcystis aeruginosa.</title>
        <authorList>
            <person name="Jeong S.E."/>
            <person name="Jin H.M."/>
            <person name="Jeon C.O."/>
        </authorList>
    </citation>
    <scope>NUCLEOTIDE SEQUENCE [LARGE SCALE GENOMIC DNA]</scope>
    <source>
        <strain evidence="2 3">MaA-C15</strain>
    </source>
</reference>
<dbReference type="Proteomes" id="UP000323258">
    <property type="component" value="Unassembled WGS sequence"/>
</dbReference>
<gene>
    <name evidence="2" type="ORF">FY036_17905</name>
</gene>
<name>A0A5D4GQE6_9HYPH</name>
<dbReference type="InterPro" id="IPR032708">
    <property type="entry name" value="McjB_C"/>
</dbReference>
<proteinExistence type="predicted"/>
<dbReference type="InterPro" id="IPR053521">
    <property type="entry name" value="McjB-like"/>
</dbReference>
<dbReference type="OrthoDB" id="7569774at2"/>
<evidence type="ECO:0000259" key="1">
    <source>
        <dbReference type="Pfam" id="PF13471"/>
    </source>
</evidence>
<accession>A0A5D4GQE6</accession>